<dbReference type="SUPFAM" id="SSF89562">
    <property type="entry name" value="RraA-like"/>
    <property type="match status" value="1"/>
</dbReference>
<evidence type="ECO:0000256" key="3">
    <source>
        <dbReference type="ARBA" id="ARBA00012890"/>
    </source>
</evidence>
<dbReference type="SMART" id="SM00934">
    <property type="entry name" value="OMPdecase"/>
    <property type="match status" value="1"/>
</dbReference>
<accession>A0A0A7LDN7</accession>
<evidence type="ECO:0000259" key="6">
    <source>
        <dbReference type="SMART" id="SM00934"/>
    </source>
</evidence>
<dbReference type="InterPro" id="IPR017553">
    <property type="entry name" value="3-hexulose-6-phosphate_synth"/>
</dbReference>
<dbReference type="GO" id="GO:0043801">
    <property type="term" value="F:hexulose-6-phosphate synthase activity"/>
    <property type="evidence" value="ECO:0007669"/>
    <property type="project" value="UniProtKB-EC"/>
</dbReference>
<comment type="similarity">
    <text evidence="2">Belongs to the HPS/KGPDC family. HPS subfamily.</text>
</comment>
<dbReference type="InterPro" id="IPR013785">
    <property type="entry name" value="Aldolase_TIM"/>
</dbReference>
<dbReference type="Pfam" id="PF00215">
    <property type="entry name" value="OMPdecase"/>
    <property type="match status" value="1"/>
</dbReference>
<name>A0A0A7LDN7_9ARCH</name>
<gene>
    <name evidence="7" type="primary">faeB</name>
    <name evidence="7" type="ORF">Mpt1_c14440</name>
</gene>
<dbReference type="HOGENOM" id="CLU_637161_0_0_2"/>
<keyword evidence="4" id="KW-0456">Lyase</keyword>
<dbReference type="InterPro" id="IPR036704">
    <property type="entry name" value="RraA/RraA-like_sf"/>
</dbReference>
<dbReference type="NCBIfam" id="TIGR03128">
    <property type="entry name" value="RuMP_HxlA"/>
    <property type="match status" value="1"/>
</dbReference>
<dbReference type="NCBIfam" id="NF005442">
    <property type="entry name" value="PRK07028.1"/>
    <property type="match status" value="1"/>
</dbReference>
<evidence type="ECO:0000313" key="7">
    <source>
        <dbReference type="EMBL" id="AIZ57300.1"/>
    </source>
</evidence>
<keyword evidence="8" id="KW-1185">Reference proteome</keyword>
<dbReference type="GO" id="GO:0006207">
    <property type="term" value="P:'de novo' pyrimidine nucleobase biosynthetic process"/>
    <property type="evidence" value="ECO:0007669"/>
    <property type="project" value="InterPro"/>
</dbReference>
<dbReference type="KEGG" id="mear:Mpt1_c14440"/>
<dbReference type="SUPFAM" id="SSF51366">
    <property type="entry name" value="Ribulose-phoshate binding barrel"/>
    <property type="match status" value="1"/>
</dbReference>
<dbReference type="OrthoDB" id="15246at2157"/>
<evidence type="ECO:0000313" key="8">
    <source>
        <dbReference type="Proteomes" id="UP000030787"/>
    </source>
</evidence>
<dbReference type="CDD" id="cd16841">
    <property type="entry name" value="RraA_family"/>
    <property type="match status" value="1"/>
</dbReference>
<reference evidence="7 8" key="1">
    <citation type="journal article" date="2014" name="Appl. Environ. Microbiol.">
        <title>Comparative Genome Analysis of 'Candidatus Methanoplasma termitum' Indicates a New Mode of Energy Metabolism in the Seventh Order of Methanogens.</title>
        <authorList>
            <person name="Lang K."/>
            <person name="Schuldes J."/>
            <person name="Klingl A."/>
            <person name="Poehlein A."/>
            <person name="Daniel R."/>
            <person name="Brune A."/>
        </authorList>
    </citation>
    <scope>NUCLEOTIDE SEQUENCE [LARGE SCALE GENOMIC DNA]</scope>
    <source>
        <strain evidence="8">Mpt1</strain>
    </source>
</reference>
<dbReference type="GO" id="GO:0004590">
    <property type="term" value="F:orotidine-5'-phosphate decarboxylase activity"/>
    <property type="evidence" value="ECO:0007669"/>
    <property type="project" value="InterPro"/>
</dbReference>
<dbReference type="AlphaFoldDB" id="A0A0A7LDN7"/>
<dbReference type="Pfam" id="PF03737">
    <property type="entry name" value="RraA-like"/>
    <property type="match status" value="1"/>
</dbReference>
<dbReference type="STRING" id="1577791.Mpt1_c14440"/>
<comment type="catalytic activity">
    <reaction evidence="1">
        <text>D-ribulose 5-phosphate + formaldehyde = D-arabino-hex-3-ulose 6-phosphate</text>
        <dbReference type="Rhea" id="RHEA:25201"/>
        <dbReference type="ChEBI" id="CHEBI:16842"/>
        <dbReference type="ChEBI" id="CHEBI:58121"/>
        <dbReference type="ChEBI" id="CHEBI:58542"/>
        <dbReference type="EC" id="4.1.2.43"/>
    </reaction>
</comment>
<dbReference type="InterPro" id="IPR041710">
    <property type="entry name" value="HPS/KGPDC"/>
</dbReference>
<organism evidence="7 8">
    <name type="scientific">Candidatus Methanoplasma termitum</name>
    <dbReference type="NCBI Taxonomy" id="1577791"/>
    <lineage>
        <taxon>Archaea</taxon>
        <taxon>Methanobacteriati</taxon>
        <taxon>Thermoplasmatota</taxon>
        <taxon>Thermoplasmata</taxon>
        <taxon>Methanomassiliicoccales</taxon>
        <taxon>Methanomassiliicoccaceae</taxon>
        <taxon>Candidatus Methanoplasma</taxon>
    </lineage>
</organism>
<evidence type="ECO:0000256" key="4">
    <source>
        <dbReference type="ARBA" id="ARBA00023239"/>
    </source>
</evidence>
<feature type="domain" description="Orotidine 5'-phosphate decarboxylase" evidence="6">
    <location>
        <begin position="4"/>
        <end position="206"/>
    </location>
</feature>
<dbReference type="Proteomes" id="UP000030787">
    <property type="component" value="Chromosome"/>
</dbReference>
<dbReference type="InterPro" id="IPR017120">
    <property type="entry name" value="Bifunct_HPS/DMK_prd"/>
</dbReference>
<dbReference type="Gene3D" id="3.50.30.40">
    <property type="entry name" value="Ribonuclease E inhibitor RraA/RraA-like"/>
    <property type="match status" value="1"/>
</dbReference>
<evidence type="ECO:0000256" key="2">
    <source>
        <dbReference type="ARBA" id="ARBA00006350"/>
    </source>
</evidence>
<protein>
    <recommendedName>
        <fullName evidence="3">3-hexulose-6-phosphate synthase</fullName>
        <ecNumber evidence="3">4.1.2.43</ecNumber>
    </recommendedName>
</protein>
<dbReference type="Gene3D" id="3.20.20.70">
    <property type="entry name" value="Aldolase class I"/>
    <property type="match status" value="1"/>
</dbReference>
<dbReference type="PANTHER" id="PTHR35039">
    <property type="entry name" value="3-KETO-L-GULONATE-6-PHOSPHATE DECARBOXYLASE SGBH-RELATED"/>
    <property type="match status" value="1"/>
</dbReference>
<dbReference type="EC" id="4.1.2.43" evidence="3"/>
<dbReference type="CDD" id="cd04726">
    <property type="entry name" value="KGPDC_HPS"/>
    <property type="match status" value="1"/>
</dbReference>
<dbReference type="PIRSF" id="PIRSF037137">
    <property type="entry name" value="HPS_DMK_prd"/>
    <property type="match status" value="1"/>
</dbReference>
<dbReference type="GO" id="GO:0033982">
    <property type="term" value="F:3-dehydro-L-gulonate-6-phosphate decarboxylase activity"/>
    <property type="evidence" value="ECO:0007669"/>
    <property type="project" value="TreeGrafter"/>
</dbReference>
<dbReference type="GeneID" id="24819101"/>
<dbReference type="InterPro" id="IPR005493">
    <property type="entry name" value="RraA/RraA-like"/>
</dbReference>
<dbReference type="FunFam" id="3.20.20.70:FF:000022">
    <property type="entry name" value="3-keto-L-gulonate-6-phosphate decarboxylase UlaD"/>
    <property type="match status" value="1"/>
</dbReference>
<dbReference type="RefSeq" id="WP_048113494.1">
    <property type="nucleotide sequence ID" value="NZ_CP010070.1"/>
</dbReference>
<dbReference type="EMBL" id="CP010070">
    <property type="protein sequence ID" value="AIZ57300.1"/>
    <property type="molecule type" value="Genomic_DNA"/>
</dbReference>
<keyword evidence="5" id="KW-0119">Carbohydrate metabolism</keyword>
<dbReference type="InterPro" id="IPR011060">
    <property type="entry name" value="RibuloseP-bd_barrel"/>
</dbReference>
<evidence type="ECO:0000256" key="5">
    <source>
        <dbReference type="ARBA" id="ARBA00023277"/>
    </source>
</evidence>
<dbReference type="GO" id="GO:0019854">
    <property type="term" value="P:L-ascorbic acid catabolic process"/>
    <property type="evidence" value="ECO:0007669"/>
    <property type="project" value="TreeGrafter"/>
</dbReference>
<sequence>MKPVLQVALDLMQLNRAVTIAHEAVEGGADWIEVGTPLIKSEGAEAVRTLRREFPGRKLIADTKTMDVGGLEVEMMAKAGADVVTVLGLADDSTIAEAVSSGRKYGAEIMVDMINVPDRVLRAKAVEKLGVSYICLHMGIDTQMKGEGAPVDILRKIAQEVSIPVAAAGGITVETAPAYVKAGASIIIVGGGIIKAADVKQSAKDMLSSMSGQKVSTVLSKKYGEEELFKAFSKASTCNISDAFHKKGVIMGLRPFIAEGVRMVGRALTVQTANGDWAKPVEAIDRAKPGDVIVIDVGNAPMAVWGELASNSAVTMGVVGVVIDGAIRDIDDIKKMKFPAFARSVVPCAGEPKGYGGIGMEVTIGGQTVRTGDWIIGDENGLMVVPKEVAVEVANRTVDINERENRTREEIKRGSTLSKVNELAKWEPVK</sequence>
<proteinExistence type="inferred from homology"/>
<dbReference type="InterPro" id="IPR001754">
    <property type="entry name" value="OMPdeCOase_dom"/>
</dbReference>
<dbReference type="PANTHER" id="PTHR35039:SF3">
    <property type="entry name" value="3-KETO-L-GULONATE-6-PHOSPHATE DECARBOXYLASE SGBH-RELATED"/>
    <property type="match status" value="1"/>
</dbReference>
<evidence type="ECO:0000256" key="1">
    <source>
        <dbReference type="ARBA" id="ARBA00000718"/>
    </source>
</evidence>